<comment type="caution">
    <text evidence="2">The sequence shown here is derived from an EMBL/GenBank/DDBJ whole genome shotgun (WGS) entry which is preliminary data.</text>
</comment>
<protein>
    <submittedName>
        <fullName evidence="2">Uncharacterized protein</fullName>
    </submittedName>
</protein>
<feature type="coiled-coil region" evidence="1">
    <location>
        <begin position="10"/>
        <end position="84"/>
    </location>
</feature>
<evidence type="ECO:0000313" key="2">
    <source>
        <dbReference type="EMBL" id="TGU74595.1"/>
    </source>
</evidence>
<dbReference type="EMBL" id="SRSC01000001">
    <property type="protein sequence ID" value="TGU74595.1"/>
    <property type="molecule type" value="Genomic_DNA"/>
</dbReference>
<dbReference type="Proteomes" id="UP000306416">
    <property type="component" value="Unassembled WGS sequence"/>
</dbReference>
<organism evidence="2 3">
    <name type="scientific">Geomonas terrae</name>
    <dbReference type="NCBI Taxonomy" id="2562681"/>
    <lineage>
        <taxon>Bacteria</taxon>
        <taxon>Pseudomonadati</taxon>
        <taxon>Thermodesulfobacteriota</taxon>
        <taxon>Desulfuromonadia</taxon>
        <taxon>Geobacterales</taxon>
        <taxon>Geobacteraceae</taxon>
        <taxon>Geomonas</taxon>
    </lineage>
</organism>
<keyword evidence="1" id="KW-0175">Coiled coil</keyword>
<reference evidence="2 3" key="1">
    <citation type="submission" date="2019-04" db="EMBL/GenBank/DDBJ databases">
        <title>Geobacter oryzae sp. nov., ferric-reducing bacteria isolated from paddy soil.</title>
        <authorList>
            <person name="Xu Z."/>
            <person name="Masuda Y."/>
            <person name="Itoh H."/>
            <person name="Senoo K."/>
        </authorList>
    </citation>
    <scope>NUCLEOTIDE SEQUENCE [LARGE SCALE GENOMIC DNA]</scope>
    <source>
        <strain evidence="2 3">Red111</strain>
    </source>
</reference>
<gene>
    <name evidence="2" type="ORF">E4633_03780</name>
</gene>
<sequence length="124" mass="13736">MAKIISFEKMQLAIRKRREAEAHLQSTEDDITAILNDYSLTPANRRWKLENMLMDVDEQLEQYRKELEAAERKLNALVASAEGEIARAYGEFEAKVRGMTVAVHKLTGGGTACMAAGGATHGEP</sequence>
<accession>A0A4S1CLG3</accession>
<evidence type="ECO:0000313" key="3">
    <source>
        <dbReference type="Proteomes" id="UP000306416"/>
    </source>
</evidence>
<evidence type="ECO:0000256" key="1">
    <source>
        <dbReference type="SAM" id="Coils"/>
    </source>
</evidence>
<dbReference type="RefSeq" id="WP_135868923.1">
    <property type="nucleotide sequence ID" value="NZ_SRSC01000001.1"/>
</dbReference>
<proteinExistence type="predicted"/>
<name>A0A4S1CLG3_9BACT</name>
<keyword evidence="3" id="KW-1185">Reference proteome</keyword>
<dbReference type="AlphaFoldDB" id="A0A4S1CLG3"/>